<feature type="chain" id="PRO_5032609267" evidence="1">
    <location>
        <begin position="24"/>
        <end position="92"/>
    </location>
</feature>
<dbReference type="Proteomes" id="UP000631114">
    <property type="component" value="Unassembled WGS sequence"/>
</dbReference>
<organism evidence="2 3">
    <name type="scientific">Coptis chinensis</name>
    <dbReference type="NCBI Taxonomy" id="261450"/>
    <lineage>
        <taxon>Eukaryota</taxon>
        <taxon>Viridiplantae</taxon>
        <taxon>Streptophyta</taxon>
        <taxon>Embryophyta</taxon>
        <taxon>Tracheophyta</taxon>
        <taxon>Spermatophyta</taxon>
        <taxon>Magnoliopsida</taxon>
        <taxon>Ranunculales</taxon>
        <taxon>Ranunculaceae</taxon>
        <taxon>Coptidoideae</taxon>
        <taxon>Coptis</taxon>
    </lineage>
</organism>
<sequence>MAKLSSIYFFFFLFLLPSQFGHSFIHKPSLSIFQKRKEEDVVAVAVIPRANAGTCQLKLFKDGCDPLACREQCTHQYNGNGACTDNGTALQD</sequence>
<evidence type="ECO:0000313" key="2">
    <source>
        <dbReference type="EMBL" id="KAF9620328.1"/>
    </source>
</evidence>
<dbReference type="EMBL" id="JADFTS010000002">
    <property type="protein sequence ID" value="KAF9620328.1"/>
    <property type="molecule type" value="Genomic_DNA"/>
</dbReference>
<proteinExistence type="predicted"/>
<name>A0A835IPB3_9MAGN</name>
<keyword evidence="1" id="KW-0732">Signal</keyword>
<dbReference type="OrthoDB" id="10290941at2759"/>
<reference evidence="2 3" key="1">
    <citation type="submission" date="2020-10" db="EMBL/GenBank/DDBJ databases">
        <title>The Coptis chinensis genome and diversification of protoberbering-type alkaloids.</title>
        <authorList>
            <person name="Wang B."/>
            <person name="Shu S."/>
            <person name="Song C."/>
            <person name="Liu Y."/>
        </authorList>
    </citation>
    <scope>NUCLEOTIDE SEQUENCE [LARGE SCALE GENOMIC DNA]</scope>
    <source>
        <strain evidence="2">HL-2020</strain>
        <tissue evidence="2">Leaf</tissue>
    </source>
</reference>
<gene>
    <name evidence="2" type="ORF">IFM89_011063</name>
</gene>
<accession>A0A835IPB3</accession>
<dbReference type="AlphaFoldDB" id="A0A835IPB3"/>
<comment type="caution">
    <text evidence="2">The sequence shown here is derived from an EMBL/GenBank/DDBJ whole genome shotgun (WGS) entry which is preliminary data.</text>
</comment>
<feature type="signal peptide" evidence="1">
    <location>
        <begin position="1"/>
        <end position="23"/>
    </location>
</feature>
<evidence type="ECO:0000313" key="3">
    <source>
        <dbReference type="Proteomes" id="UP000631114"/>
    </source>
</evidence>
<keyword evidence="3" id="KW-1185">Reference proteome</keyword>
<protein>
    <submittedName>
        <fullName evidence="2">Uncharacterized protein</fullName>
    </submittedName>
</protein>
<evidence type="ECO:0000256" key="1">
    <source>
        <dbReference type="SAM" id="SignalP"/>
    </source>
</evidence>